<evidence type="ECO:0000313" key="2">
    <source>
        <dbReference type="Proteomes" id="UP000784294"/>
    </source>
</evidence>
<accession>A0A3S5APU4</accession>
<proteinExistence type="predicted"/>
<comment type="caution">
    <text evidence="1">The sequence shown here is derived from an EMBL/GenBank/DDBJ whole genome shotgun (WGS) entry which is preliminary data.</text>
</comment>
<dbReference type="OrthoDB" id="3219396at2759"/>
<keyword evidence="2" id="KW-1185">Reference proteome</keyword>
<sequence length="82" mass="9692">MCTILFRNYKQTICVLGSAHGWFFKHSTRVHVDQILEGFAQHCRNLEALEIQWDPDTIRFSDKSRKFIDRLRAEKWPIVDAG</sequence>
<protein>
    <submittedName>
        <fullName evidence="1">Uncharacterized protein</fullName>
    </submittedName>
</protein>
<organism evidence="1 2">
    <name type="scientific">Protopolystoma xenopodis</name>
    <dbReference type="NCBI Taxonomy" id="117903"/>
    <lineage>
        <taxon>Eukaryota</taxon>
        <taxon>Metazoa</taxon>
        <taxon>Spiralia</taxon>
        <taxon>Lophotrochozoa</taxon>
        <taxon>Platyhelminthes</taxon>
        <taxon>Monogenea</taxon>
        <taxon>Polyopisthocotylea</taxon>
        <taxon>Polystomatidea</taxon>
        <taxon>Polystomatidae</taxon>
        <taxon>Protopolystoma</taxon>
    </lineage>
</organism>
<reference evidence="1" key="1">
    <citation type="submission" date="2018-11" db="EMBL/GenBank/DDBJ databases">
        <authorList>
            <consortium name="Pathogen Informatics"/>
        </authorList>
    </citation>
    <scope>NUCLEOTIDE SEQUENCE</scope>
</reference>
<gene>
    <name evidence="1" type="ORF">PXEA_LOCUS15531</name>
</gene>
<dbReference type="Proteomes" id="UP000784294">
    <property type="component" value="Unassembled WGS sequence"/>
</dbReference>
<dbReference type="EMBL" id="CAAALY010054655">
    <property type="protein sequence ID" value="VEL22091.1"/>
    <property type="molecule type" value="Genomic_DNA"/>
</dbReference>
<evidence type="ECO:0000313" key="1">
    <source>
        <dbReference type="EMBL" id="VEL22091.1"/>
    </source>
</evidence>
<dbReference type="AlphaFoldDB" id="A0A3S5APU4"/>
<name>A0A3S5APU4_9PLAT</name>